<feature type="coiled-coil region" evidence="1">
    <location>
        <begin position="552"/>
        <end position="579"/>
    </location>
</feature>
<dbReference type="Pfam" id="PF06120">
    <property type="entry name" value="Phage_HK97_TLTM"/>
    <property type="match status" value="1"/>
</dbReference>
<dbReference type="InterPro" id="IPR013491">
    <property type="entry name" value="Tape_meas_N"/>
</dbReference>
<evidence type="ECO:0000256" key="1">
    <source>
        <dbReference type="SAM" id="Coils"/>
    </source>
</evidence>
<name>A0A4R0GLA9_9ENTR</name>
<dbReference type="AlphaFoldDB" id="A0A4R0GLA9"/>
<evidence type="ECO:0000259" key="4">
    <source>
        <dbReference type="Pfam" id="PF09718"/>
    </source>
</evidence>
<evidence type="ECO:0000259" key="3">
    <source>
        <dbReference type="Pfam" id="PF06120"/>
    </source>
</evidence>
<feature type="domain" description="Bacteriophage tail tape measure C-terminal" evidence="4">
    <location>
        <begin position="870"/>
        <end position="943"/>
    </location>
</feature>
<comment type="caution">
    <text evidence="6">The sequence shown here is derived from an EMBL/GenBank/DDBJ whole genome shotgun (WGS) entry which is preliminary data.</text>
</comment>
<keyword evidence="7" id="KW-1185">Reference proteome</keyword>
<dbReference type="InterPro" id="IPR009302">
    <property type="entry name" value="Tail_length_tape_measure"/>
</dbReference>
<dbReference type="Pfam" id="PF20155">
    <property type="entry name" value="TMP_3"/>
    <property type="match status" value="1"/>
</dbReference>
<dbReference type="EMBL" id="SJOP01000033">
    <property type="protein sequence ID" value="TCB97392.1"/>
    <property type="molecule type" value="Genomic_DNA"/>
</dbReference>
<dbReference type="InterPro" id="IPR006431">
    <property type="entry name" value="Phage_tape_meas_C"/>
</dbReference>
<feature type="domain" description="Tail length tape measure" evidence="3">
    <location>
        <begin position="410"/>
        <end position="694"/>
    </location>
</feature>
<evidence type="ECO:0000259" key="5">
    <source>
        <dbReference type="Pfam" id="PF20155"/>
    </source>
</evidence>
<dbReference type="NCBIfam" id="TIGR02675">
    <property type="entry name" value="tape_meas_nterm"/>
    <property type="match status" value="1"/>
</dbReference>
<gene>
    <name evidence="6" type="ORF">E0L21_23285</name>
</gene>
<dbReference type="OrthoDB" id="79849at2"/>
<dbReference type="RefSeq" id="WP_131413636.1">
    <property type="nucleotide sequence ID" value="NZ_SJOP01000033.1"/>
</dbReference>
<accession>A0A4R0GLA9</accession>
<feature type="coiled-coil region" evidence="1">
    <location>
        <begin position="453"/>
        <end position="520"/>
    </location>
</feature>
<dbReference type="Pfam" id="PF09718">
    <property type="entry name" value="Tape_meas_lam_C"/>
    <property type="match status" value="1"/>
</dbReference>
<sequence length="1112" mass="118617">MATLRELIIKISANSSSFQSEIARASRMGADYYKTMEGGGRKSAAAARESQRALAALNGELASVKATATGLAGAFAGAFATGQLIHYADTWNQLSGRLRLASTGADDFSESQRALMDISQRTGTSFEANANLYSRIASALRDAGYASSDVAKVTETVATSLKLSGASTEEASSVITQLSQALGSGVLRGEEFNAIMESGGRLAKLLADGLHTTVGGLRNMANNGQLTTDKIIPLLTNVEQLRKEFGTLPASISGSAQKVENAFMAWVGGANNALGASSALAGGLDSLADNIGEIAAVAGVLAAVGGSRMFGNMINGATSATAKLIETRKDAIALADAQNYAAVQVQRKAVADAEAAKSAYNLALAEANVAKGSNAEALATDNLIKKRSEMIAANAKATQSNMAVAASHQAVNRATSVVGAIGGGARLLLSLVGGIPGALMLGAGAWYTMYQNQEEARRSAQEYARQIDVIRDKTSKMSLTDADDNRGKTVDALVEQNRLIDEQAKKVNGLKRQIEDLNKSRGQPGITSENEQNILSAIAIVTDQLAVEEGKLNGMREQSRTIQQSLEEIERRRNELIREQAWRQNSLYQSMLVMNGQHTEFNRLLGLGNQLLMARQGMTVTPLRVPQATATQKQIDALEKSRRELALSRLKGEAKERTRLGYTADDLGLTADPQFQTNRAELINNGLEEWRNNEANKKKPKGPKTDEEKAVDTYDRLIKQQKEQIALEGQNTELAKVKYQVSQGELSTLSDAQKQTLLQNAALIDQTKIKQQLIAYENSLADANATALAANQAQLAGYGQGTRLRERMQEEYSIRKEFGDKNTDLLRQYQAKEISQEFYEKGIALNKEYLDQRLRDQQAYYEASDAQRADWGAGMREGFSNWADEASDYASQTANLVSSSMDGLVGSISDALSGNKSSWDDWANSVLRSMQKILINAMLVDSLKSASSSGGLFSSIGGMFGGLFGGGSSGSSTGAGQSFAVPSFRPNAKGGVYASESLSAYSNSVVNTPTYFAFAKGAGLMGEAGPEAIMPLTRSADGSLGVRMVGAQGANSGGGSTIIHQHFSISGNGDTALKQAMQEAARQGAQDGAKQARQELLQDFQTRGQARRLLNV</sequence>
<dbReference type="Proteomes" id="UP000291793">
    <property type="component" value="Unassembled WGS sequence"/>
</dbReference>
<reference evidence="6 7" key="1">
    <citation type="submission" date="2019-02" db="EMBL/GenBank/DDBJ databases">
        <title>The draft genome of Kosakonia quasisacchari strain WCHKQ120001.</title>
        <authorList>
            <person name="Wang C."/>
            <person name="Feng Y."/>
            <person name="Zong Z."/>
        </authorList>
    </citation>
    <scope>NUCLEOTIDE SEQUENCE [LARGE SCALE GENOMIC DNA]</scope>
    <source>
        <strain evidence="6 7">WCHKQ120001</strain>
    </source>
</reference>
<evidence type="ECO:0000313" key="6">
    <source>
        <dbReference type="EMBL" id="TCB97392.1"/>
    </source>
</evidence>
<organism evidence="6 7">
    <name type="scientific">Kosakonia quasisacchari</name>
    <dbReference type="NCBI Taxonomy" id="2529380"/>
    <lineage>
        <taxon>Bacteria</taxon>
        <taxon>Pseudomonadati</taxon>
        <taxon>Pseudomonadota</taxon>
        <taxon>Gammaproteobacteria</taxon>
        <taxon>Enterobacterales</taxon>
        <taxon>Enterobacteriaceae</taxon>
        <taxon>Kosakonia</taxon>
    </lineage>
</organism>
<dbReference type="NCBIfam" id="TIGR01541">
    <property type="entry name" value="tape_meas_lam_C"/>
    <property type="match status" value="1"/>
</dbReference>
<evidence type="ECO:0000313" key="7">
    <source>
        <dbReference type="Proteomes" id="UP000291793"/>
    </source>
</evidence>
<keyword evidence="1" id="KW-0175">Coiled coil</keyword>
<feature type="region of interest" description="Disordered" evidence="2">
    <location>
        <begin position="691"/>
        <end position="710"/>
    </location>
</feature>
<feature type="domain" description="Tape measure protein N-terminal" evidence="5">
    <location>
        <begin position="83"/>
        <end position="271"/>
    </location>
</feature>
<proteinExistence type="predicted"/>
<evidence type="ECO:0000256" key="2">
    <source>
        <dbReference type="SAM" id="MobiDB-lite"/>
    </source>
</evidence>
<protein>
    <submittedName>
        <fullName evidence="6">Phage tail tape measure protein</fullName>
    </submittedName>
</protein>